<keyword evidence="6 8" id="KW-1133">Transmembrane helix</keyword>
<keyword evidence="4" id="KW-1003">Cell membrane</keyword>
<evidence type="ECO:0000256" key="6">
    <source>
        <dbReference type="ARBA" id="ARBA00022989"/>
    </source>
</evidence>
<evidence type="ECO:0000256" key="1">
    <source>
        <dbReference type="ARBA" id="ARBA00004651"/>
    </source>
</evidence>
<evidence type="ECO:0000256" key="5">
    <source>
        <dbReference type="ARBA" id="ARBA00022692"/>
    </source>
</evidence>
<evidence type="ECO:0000313" key="11">
    <source>
        <dbReference type="Proteomes" id="UP000571017"/>
    </source>
</evidence>
<dbReference type="EMBL" id="JACEFG010000003">
    <property type="protein sequence ID" value="MBA2175884.1"/>
    <property type="molecule type" value="Genomic_DNA"/>
</dbReference>
<protein>
    <submittedName>
        <fullName evidence="10">ABC transporter permease</fullName>
    </submittedName>
</protein>
<name>A0A838CVB7_9BACI</name>
<comment type="caution">
    <text evidence="10">The sequence shown here is derived from an EMBL/GenBank/DDBJ whole genome shotgun (WGS) entry which is preliminary data.</text>
</comment>
<feature type="transmembrane region" description="Helical" evidence="8">
    <location>
        <begin position="240"/>
        <end position="272"/>
    </location>
</feature>
<sequence length="387" mass="42777">MKRIWTLATFEWKRMFKKPQSYLIMFGMPLLFTFVFGALFSGEGGESELPLVGIVDQDQSNVSTAFVHRLEESELMETAEMSLEEAVEYLSDQSITGYIAVDASFEEVLKNGELPDVTMAHLPAFQGASTLTQWIDSQMRGIAVKAEAASHYQSLTGKDWGESFAVMDQPIPLAQETIKMVNVSTSETVVVLDNMTARATGFAVMFVMIAMLSSTGVLLEARQSGVWYRLISTPARKVEIIFGYLLAFFLIGWVQFGVLMVASSLIFGVYWGSILGNAALVSALLLCTIGLGLFIAGFVQTTEQQAIYGNLIIFSTCMVAGVYWPVEIMPEFMQRIADFVPQTWALEGFAELSARAGTFTDILLPIAILLGFTVLFLSVGMKRMRFE</sequence>
<dbReference type="InterPro" id="IPR047817">
    <property type="entry name" value="ABC2_TM_bact-type"/>
</dbReference>
<comment type="similarity">
    <text evidence="2">Belongs to the ABC-2 integral membrane protein family.</text>
</comment>
<keyword evidence="3" id="KW-0813">Transport</keyword>
<gene>
    <name evidence="10" type="ORF">H0266_13385</name>
</gene>
<dbReference type="AlphaFoldDB" id="A0A838CVB7"/>
<dbReference type="InterPro" id="IPR051449">
    <property type="entry name" value="ABC-2_transporter_component"/>
</dbReference>
<organism evidence="10 11">
    <name type="scientific">Halobacillus locisalis</name>
    <dbReference type="NCBI Taxonomy" id="220753"/>
    <lineage>
        <taxon>Bacteria</taxon>
        <taxon>Bacillati</taxon>
        <taxon>Bacillota</taxon>
        <taxon>Bacilli</taxon>
        <taxon>Bacillales</taxon>
        <taxon>Bacillaceae</taxon>
        <taxon>Halobacillus</taxon>
    </lineage>
</organism>
<evidence type="ECO:0000256" key="8">
    <source>
        <dbReference type="SAM" id="Phobius"/>
    </source>
</evidence>
<reference evidence="10 11" key="1">
    <citation type="journal article" date="2004" name="Extremophiles">
        <title>Halobacillus locisalis sp. nov., a halophilic bacterium isolated from a marine solar saltern of the Yellow Sea in Korea.</title>
        <authorList>
            <person name="Yoon J.H."/>
            <person name="Kang K.H."/>
            <person name="Oh T.K."/>
            <person name="Park Y.H."/>
        </authorList>
    </citation>
    <scope>NUCLEOTIDE SEQUENCE [LARGE SCALE GENOMIC DNA]</scope>
    <source>
        <strain evidence="10 11">KCTC 3788</strain>
    </source>
</reference>
<dbReference type="RefSeq" id="WP_181472941.1">
    <property type="nucleotide sequence ID" value="NZ_JACEFG010000003.1"/>
</dbReference>
<evidence type="ECO:0000256" key="7">
    <source>
        <dbReference type="ARBA" id="ARBA00023136"/>
    </source>
</evidence>
<feature type="transmembrane region" description="Helical" evidence="8">
    <location>
        <begin position="362"/>
        <end position="381"/>
    </location>
</feature>
<feature type="transmembrane region" description="Helical" evidence="8">
    <location>
        <begin position="278"/>
        <end position="299"/>
    </location>
</feature>
<evidence type="ECO:0000256" key="3">
    <source>
        <dbReference type="ARBA" id="ARBA00022448"/>
    </source>
</evidence>
<comment type="subcellular location">
    <subcellularLocation>
        <location evidence="1">Cell membrane</location>
        <topology evidence="1">Multi-pass membrane protein</topology>
    </subcellularLocation>
</comment>
<dbReference type="GO" id="GO:0005886">
    <property type="term" value="C:plasma membrane"/>
    <property type="evidence" value="ECO:0007669"/>
    <property type="project" value="UniProtKB-SubCell"/>
</dbReference>
<dbReference type="Gene3D" id="3.40.1710.10">
    <property type="entry name" value="abc type-2 transporter like domain"/>
    <property type="match status" value="1"/>
</dbReference>
<keyword evidence="11" id="KW-1185">Reference proteome</keyword>
<dbReference type="Pfam" id="PF12698">
    <property type="entry name" value="ABC2_membrane_3"/>
    <property type="match status" value="1"/>
</dbReference>
<dbReference type="GO" id="GO:0140359">
    <property type="term" value="F:ABC-type transporter activity"/>
    <property type="evidence" value="ECO:0007669"/>
    <property type="project" value="InterPro"/>
</dbReference>
<proteinExistence type="inferred from homology"/>
<evidence type="ECO:0000256" key="2">
    <source>
        <dbReference type="ARBA" id="ARBA00007783"/>
    </source>
</evidence>
<dbReference type="PANTHER" id="PTHR30294">
    <property type="entry name" value="MEMBRANE COMPONENT OF ABC TRANSPORTER YHHJ-RELATED"/>
    <property type="match status" value="1"/>
</dbReference>
<evidence type="ECO:0000256" key="4">
    <source>
        <dbReference type="ARBA" id="ARBA00022475"/>
    </source>
</evidence>
<feature type="transmembrane region" description="Helical" evidence="8">
    <location>
        <begin position="21"/>
        <end position="40"/>
    </location>
</feature>
<feature type="transmembrane region" description="Helical" evidence="8">
    <location>
        <begin position="199"/>
        <end position="219"/>
    </location>
</feature>
<keyword evidence="5 8" id="KW-0812">Transmembrane</keyword>
<feature type="domain" description="ABC transmembrane type-2" evidence="9">
    <location>
        <begin position="163"/>
        <end position="387"/>
    </location>
</feature>
<dbReference type="PROSITE" id="PS51012">
    <property type="entry name" value="ABC_TM2"/>
    <property type="match status" value="1"/>
</dbReference>
<evidence type="ECO:0000313" key="10">
    <source>
        <dbReference type="EMBL" id="MBA2175884.1"/>
    </source>
</evidence>
<keyword evidence="7 8" id="KW-0472">Membrane</keyword>
<dbReference type="Proteomes" id="UP000571017">
    <property type="component" value="Unassembled WGS sequence"/>
</dbReference>
<dbReference type="PANTHER" id="PTHR30294:SF45">
    <property type="entry name" value="LINEARMYCIN RESISTANCE PERMEASE PROTEIN LNRN"/>
    <property type="match status" value="1"/>
</dbReference>
<feature type="transmembrane region" description="Helical" evidence="8">
    <location>
        <begin position="306"/>
        <end position="326"/>
    </location>
</feature>
<accession>A0A838CVB7</accession>
<evidence type="ECO:0000259" key="9">
    <source>
        <dbReference type="PROSITE" id="PS51012"/>
    </source>
</evidence>
<dbReference type="InterPro" id="IPR013525">
    <property type="entry name" value="ABC2_TM"/>
</dbReference>